<sequence>MNTPAIVIGAGQAGIAAALALQDNGFRSTVLESGSDTAGSWPQYYESLRLFTPARLNGLPGRPFPGDPHRYPARDEVADYLRGRAADIEGDVHTGQRVTSVLRDGAGYRVRTAVGEEFAAPVAVSATGGFANPYRPNIAGLEGYSGQVLHAADYRAPDPFTGRRVVVVGSGNSAVQIAVEIAAVGEVILACRTPIRYATTEPIPPDSRFWRVLSYAAKLPIGRFFHPGTIPVIDTAGYRRAFDTGSPEVREIFCAADGSVLRWPDGRTAEVDAVVLATGYRPALGHLRDLVRLDDAGLPEHRNGLSRSHPGLAFLGLEYQRNILSGTLHGVGPDSRYLARRLARFR</sequence>
<keyword evidence="1" id="KW-0560">Oxidoreductase</keyword>
<name>A0A370H4F4_9NOCA</name>
<dbReference type="PANTHER" id="PTHR43539:SF78">
    <property type="entry name" value="FLAVIN-CONTAINING MONOOXYGENASE"/>
    <property type="match status" value="1"/>
</dbReference>
<dbReference type="PANTHER" id="PTHR43539">
    <property type="entry name" value="FLAVIN-BINDING MONOOXYGENASE-LIKE PROTEIN (AFU_ORTHOLOGUE AFUA_4G09220)"/>
    <property type="match status" value="1"/>
</dbReference>
<dbReference type="PRINTS" id="PR00469">
    <property type="entry name" value="PNDRDTASEII"/>
</dbReference>
<gene>
    <name evidence="2" type="ORF">DFR68_106561</name>
</gene>
<dbReference type="AlphaFoldDB" id="A0A370H4F4"/>
<dbReference type="GO" id="GO:0004497">
    <property type="term" value="F:monooxygenase activity"/>
    <property type="evidence" value="ECO:0007669"/>
    <property type="project" value="TreeGrafter"/>
</dbReference>
<comment type="caution">
    <text evidence="2">The sequence shown here is derived from an EMBL/GenBank/DDBJ whole genome shotgun (WGS) entry which is preliminary data.</text>
</comment>
<protein>
    <submittedName>
        <fullName evidence="2">Putative flavoprotein involved in K+ transport</fullName>
    </submittedName>
</protein>
<keyword evidence="3" id="KW-1185">Reference proteome</keyword>
<dbReference type="Gene3D" id="3.50.50.60">
    <property type="entry name" value="FAD/NAD(P)-binding domain"/>
    <property type="match status" value="1"/>
</dbReference>
<evidence type="ECO:0000313" key="2">
    <source>
        <dbReference type="EMBL" id="RDI50122.1"/>
    </source>
</evidence>
<dbReference type="InterPro" id="IPR036188">
    <property type="entry name" value="FAD/NAD-bd_sf"/>
</dbReference>
<dbReference type="GO" id="GO:0050660">
    <property type="term" value="F:flavin adenine dinucleotide binding"/>
    <property type="evidence" value="ECO:0007669"/>
    <property type="project" value="TreeGrafter"/>
</dbReference>
<dbReference type="Proteomes" id="UP000255355">
    <property type="component" value="Unassembled WGS sequence"/>
</dbReference>
<dbReference type="RefSeq" id="WP_068021577.1">
    <property type="nucleotide sequence ID" value="NZ_QQAZ01000006.1"/>
</dbReference>
<dbReference type="InterPro" id="IPR050982">
    <property type="entry name" value="Auxin_biosynth/cation_transpt"/>
</dbReference>
<organism evidence="2 3">
    <name type="scientific">Nocardia mexicana</name>
    <dbReference type="NCBI Taxonomy" id="279262"/>
    <lineage>
        <taxon>Bacteria</taxon>
        <taxon>Bacillati</taxon>
        <taxon>Actinomycetota</taxon>
        <taxon>Actinomycetes</taxon>
        <taxon>Mycobacteriales</taxon>
        <taxon>Nocardiaceae</taxon>
        <taxon>Nocardia</taxon>
    </lineage>
</organism>
<dbReference type="EMBL" id="QQAZ01000006">
    <property type="protein sequence ID" value="RDI50122.1"/>
    <property type="molecule type" value="Genomic_DNA"/>
</dbReference>
<proteinExistence type="predicted"/>
<evidence type="ECO:0000313" key="3">
    <source>
        <dbReference type="Proteomes" id="UP000255355"/>
    </source>
</evidence>
<dbReference type="OrthoDB" id="178899at2"/>
<dbReference type="PRINTS" id="PR00368">
    <property type="entry name" value="FADPNR"/>
</dbReference>
<reference evidence="2 3" key="1">
    <citation type="submission" date="2018-07" db="EMBL/GenBank/DDBJ databases">
        <title>Genomic Encyclopedia of Type Strains, Phase IV (KMG-IV): sequencing the most valuable type-strain genomes for metagenomic binning, comparative biology and taxonomic classification.</title>
        <authorList>
            <person name="Goeker M."/>
        </authorList>
    </citation>
    <scope>NUCLEOTIDE SEQUENCE [LARGE SCALE GENOMIC DNA]</scope>
    <source>
        <strain evidence="2 3">DSM 44952</strain>
    </source>
</reference>
<accession>A0A370H4F4</accession>
<dbReference type="SUPFAM" id="SSF51905">
    <property type="entry name" value="FAD/NAD(P)-binding domain"/>
    <property type="match status" value="2"/>
</dbReference>
<dbReference type="Pfam" id="PF13738">
    <property type="entry name" value="Pyr_redox_3"/>
    <property type="match status" value="1"/>
</dbReference>
<evidence type="ECO:0000256" key="1">
    <source>
        <dbReference type="ARBA" id="ARBA00023002"/>
    </source>
</evidence>